<reference evidence="2" key="1">
    <citation type="submission" date="2021-01" db="EMBL/GenBank/DDBJ databases">
        <title>Ramlibacter sp. strain AW1 16S ribosomal RNA gene Genome sequencing and assembly.</title>
        <authorList>
            <person name="Kang M."/>
        </authorList>
    </citation>
    <scope>NUCLEOTIDE SEQUENCE</scope>
    <source>
        <strain evidence="2">AW1</strain>
    </source>
</reference>
<evidence type="ECO:0000313" key="3">
    <source>
        <dbReference type="Proteomes" id="UP000613011"/>
    </source>
</evidence>
<dbReference type="EMBL" id="JAEQNA010000003">
    <property type="protein sequence ID" value="MBL0420758.1"/>
    <property type="molecule type" value="Genomic_DNA"/>
</dbReference>
<dbReference type="RefSeq" id="WP_201683836.1">
    <property type="nucleotide sequence ID" value="NZ_JAEQNA010000003.1"/>
</dbReference>
<name>A0A937D6A6_9BURK</name>
<comment type="caution">
    <text evidence="2">The sequence shown here is derived from an EMBL/GenBank/DDBJ whole genome shotgun (WGS) entry which is preliminary data.</text>
</comment>
<accession>A0A937D6A6</accession>
<evidence type="ECO:0000313" key="2">
    <source>
        <dbReference type="EMBL" id="MBL0420758.1"/>
    </source>
</evidence>
<sequence length="347" mass="37922">MIPCISGRFHRESTQRPISFGTLCTVAVQPRGADRVDWNALRPPPEPGTCCGCLGLFARRARTPDRSDVLRLRRDILQGIRARLEEEYGVDGIERALAWVRVPANVATDVRGLLEATRSQSTDALDVDRTRRMVESSGRLLHLAYWSAQGWARLFDHRDVAEQDLEMRSYALAVLGMNRALKDCDFPGSTQLQSFGLRELRPHVRAAVHEEVRARVRAVPVVQGWVEHQKLVVAVDGAIADVARRFNPLWNHQAAPEASDFKTRRHEWSVQRNSAQPSAGSAGDQSAAGAVERSISKGRAEPSGFRHSCSDAFPGPSDETPGPAPGLATAGTSDVAGGLEKSIAAAR</sequence>
<feature type="compositionally biased region" description="Basic and acidic residues" evidence="1">
    <location>
        <begin position="259"/>
        <end position="269"/>
    </location>
</feature>
<evidence type="ECO:0000256" key="1">
    <source>
        <dbReference type="SAM" id="MobiDB-lite"/>
    </source>
</evidence>
<organism evidence="2 3">
    <name type="scientific">Ramlibacter aurantiacus</name>
    <dbReference type="NCBI Taxonomy" id="2801330"/>
    <lineage>
        <taxon>Bacteria</taxon>
        <taxon>Pseudomonadati</taxon>
        <taxon>Pseudomonadota</taxon>
        <taxon>Betaproteobacteria</taxon>
        <taxon>Burkholderiales</taxon>
        <taxon>Comamonadaceae</taxon>
        <taxon>Ramlibacter</taxon>
    </lineage>
</organism>
<protein>
    <submittedName>
        <fullName evidence="2">Uncharacterized protein</fullName>
    </submittedName>
</protein>
<feature type="region of interest" description="Disordered" evidence="1">
    <location>
        <begin position="256"/>
        <end position="347"/>
    </location>
</feature>
<gene>
    <name evidence="2" type="ORF">JI739_10420</name>
</gene>
<feature type="compositionally biased region" description="Low complexity" evidence="1">
    <location>
        <begin position="274"/>
        <end position="290"/>
    </location>
</feature>
<proteinExistence type="predicted"/>
<dbReference type="Proteomes" id="UP000613011">
    <property type="component" value="Unassembled WGS sequence"/>
</dbReference>
<dbReference type="AlphaFoldDB" id="A0A937D6A6"/>
<keyword evidence="3" id="KW-1185">Reference proteome</keyword>